<protein>
    <recommendedName>
        <fullName evidence="3">ATP-dependent zinc metalloprotease FtsH</fullName>
    </recommendedName>
</protein>
<dbReference type="InterPro" id="IPR037219">
    <property type="entry name" value="Peptidase_M41-like"/>
</dbReference>
<dbReference type="RefSeq" id="WP_277862191.1">
    <property type="nucleotide sequence ID" value="NZ_JARRAG010000002.1"/>
</dbReference>
<evidence type="ECO:0008006" key="3">
    <source>
        <dbReference type="Google" id="ProtNLM"/>
    </source>
</evidence>
<proteinExistence type="predicted"/>
<keyword evidence="2" id="KW-1185">Reference proteome</keyword>
<dbReference type="SUPFAM" id="SSF140990">
    <property type="entry name" value="FtsH protease domain-like"/>
    <property type="match status" value="1"/>
</dbReference>
<comment type="caution">
    <text evidence="1">The sequence shown here is derived from an EMBL/GenBank/DDBJ whole genome shotgun (WGS) entry which is preliminary data.</text>
</comment>
<dbReference type="EMBL" id="JARRAG010000002">
    <property type="protein sequence ID" value="MDG3005865.1"/>
    <property type="molecule type" value="Genomic_DNA"/>
</dbReference>
<evidence type="ECO:0000313" key="1">
    <source>
        <dbReference type="EMBL" id="MDG3005865.1"/>
    </source>
</evidence>
<accession>A0ABT6FE69</accession>
<sequence length="263" mass="29476">MSTWLVRTYGGEFLGEVEAEGHVHANGLADERWAERHGPLLVWHKKLYNHMLIIKEQAFRRRRTASAYHESGHAVLAWHFGLDVSRIEIGFKPNQSGGRFAALIDSYGSASFGDERPRSVSGGEWAERTIMAIMGGPMAEYRYRGRPDWEAPNRRRLKGSDALGIRVNMTEAQFRGCECLTLPGPGDFSLARHRLHCIPLYYERLRQRAAQALDVEWPQVQAVAIELQLRGILDAAAFEALLSVPRKKAPPSSDEASSPLTTA</sequence>
<dbReference type="Proteomes" id="UP001216907">
    <property type="component" value="Unassembled WGS sequence"/>
</dbReference>
<dbReference type="Gene3D" id="1.20.58.760">
    <property type="entry name" value="Peptidase M41"/>
    <property type="match status" value="1"/>
</dbReference>
<organism evidence="1 2">
    <name type="scientific">Paludisphaera mucosa</name>
    <dbReference type="NCBI Taxonomy" id="3030827"/>
    <lineage>
        <taxon>Bacteria</taxon>
        <taxon>Pseudomonadati</taxon>
        <taxon>Planctomycetota</taxon>
        <taxon>Planctomycetia</taxon>
        <taxon>Isosphaerales</taxon>
        <taxon>Isosphaeraceae</taxon>
        <taxon>Paludisphaera</taxon>
    </lineage>
</organism>
<name>A0ABT6FE69_9BACT</name>
<gene>
    <name evidence="1" type="ORF">PZE19_18930</name>
</gene>
<evidence type="ECO:0000313" key="2">
    <source>
        <dbReference type="Proteomes" id="UP001216907"/>
    </source>
</evidence>
<reference evidence="1 2" key="1">
    <citation type="submission" date="2023-03" db="EMBL/GenBank/DDBJ databases">
        <title>Paludisphaera mucosa sp. nov. a novel planctomycete from northern fen.</title>
        <authorList>
            <person name="Ivanova A."/>
        </authorList>
    </citation>
    <scope>NUCLEOTIDE SEQUENCE [LARGE SCALE GENOMIC DNA]</scope>
    <source>
        <strain evidence="1 2">Pla2</strain>
    </source>
</reference>